<sequence length="284" mass="33005">MKTSQKKPFLTCKDYTVSGESFELIYNDHQDILITQPQPSSEDLPKYYQSEDYISHTDASKKFSDKLYQGVKNVMLQKKVKLIDSLVNSENKTLLDIGAGTGDFLKTAKQSNWKVRGVEPNSAARKLAEQKEIHLIEDISLISSEEKFDLISLWHVLEHIPDLDLQIEKFHSLLNRNGYLIIAVPNFKSYDASYYQEFWAAYDVPRHLWHFSKEGMVRLLESHQFQFQKTLPLVFDSFYVSLLSEKYKTGKSNFLKAFRLGMKSNLKAKRTNEYSSLIYVFKKA</sequence>
<comment type="caution">
    <text evidence="1">The sequence shown here is derived from an EMBL/GenBank/DDBJ whole genome shotgun (WGS) entry which is preliminary data.</text>
</comment>
<protein>
    <submittedName>
        <fullName evidence="1">Methyltransferase</fullName>
    </submittedName>
</protein>
<dbReference type="Gene3D" id="3.40.50.150">
    <property type="entry name" value="Vaccinia Virus protein VP39"/>
    <property type="match status" value="1"/>
</dbReference>
<dbReference type="Proteomes" id="UP000615593">
    <property type="component" value="Unassembled WGS sequence"/>
</dbReference>
<reference evidence="2" key="1">
    <citation type="journal article" date="2019" name="Int. J. Syst. Evol. Microbiol.">
        <title>The Global Catalogue of Microorganisms (GCM) 10K type strain sequencing project: providing services to taxonomists for standard genome sequencing and annotation.</title>
        <authorList>
            <consortium name="The Broad Institute Genomics Platform"/>
            <consortium name="The Broad Institute Genome Sequencing Center for Infectious Disease"/>
            <person name="Wu L."/>
            <person name="Ma J."/>
        </authorList>
    </citation>
    <scope>NUCLEOTIDE SEQUENCE [LARGE SCALE GENOMIC DNA]</scope>
    <source>
        <strain evidence="2">KCTC 12708</strain>
    </source>
</reference>
<dbReference type="InterPro" id="IPR029063">
    <property type="entry name" value="SAM-dependent_MTases_sf"/>
</dbReference>
<dbReference type="RefSeq" id="WP_027885247.1">
    <property type="nucleotide sequence ID" value="NZ_BMWY01000006.1"/>
</dbReference>
<evidence type="ECO:0000313" key="1">
    <source>
        <dbReference type="EMBL" id="GGZ60197.1"/>
    </source>
</evidence>
<dbReference type="GO" id="GO:0032259">
    <property type="term" value="P:methylation"/>
    <property type="evidence" value="ECO:0007669"/>
    <property type="project" value="UniProtKB-KW"/>
</dbReference>
<dbReference type="GeneID" id="94369875"/>
<dbReference type="CDD" id="cd02440">
    <property type="entry name" value="AdoMet_MTases"/>
    <property type="match status" value="1"/>
</dbReference>
<dbReference type="SUPFAM" id="SSF53335">
    <property type="entry name" value="S-adenosyl-L-methionine-dependent methyltransferases"/>
    <property type="match status" value="1"/>
</dbReference>
<organism evidence="1 2">
    <name type="scientific">Mesonia mobilis</name>
    <dbReference type="NCBI Taxonomy" id="369791"/>
    <lineage>
        <taxon>Bacteria</taxon>
        <taxon>Pseudomonadati</taxon>
        <taxon>Bacteroidota</taxon>
        <taxon>Flavobacteriia</taxon>
        <taxon>Flavobacteriales</taxon>
        <taxon>Flavobacteriaceae</taxon>
        <taxon>Mesonia</taxon>
    </lineage>
</organism>
<dbReference type="PANTHER" id="PTHR43861">
    <property type="entry name" value="TRANS-ACONITATE 2-METHYLTRANSFERASE-RELATED"/>
    <property type="match status" value="1"/>
</dbReference>
<evidence type="ECO:0000313" key="2">
    <source>
        <dbReference type="Proteomes" id="UP000615593"/>
    </source>
</evidence>
<gene>
    <name evidence="1" type="ORF">GCM10008088_22110</name>
</gene>
<dbReference type="EMBL" id="BMWY01000006">
    <property type="protein sequence ID" value="GGZ60197.1"/>
    <property type="molecule type" value="Genomic_DNA"/>
</dbReference>
<keyword evidence="2" id="KW-1185">Reference proteome</keyword>
<dbReference type="Pfam" id="PF13489">
    <property type="entry name" value="Methyltransf_23"/>
    <property type="match status" value="1"/>
</dbReference>
<keyword evidence="1" id="KW-0808">Transferase</keyword>
<dbReference type="GO" id="GO:0008168">
    <property type="term" value="F:methyltransferase activity"/>
    <property type="evidence" value="ECO:0007669"/>
    <property type="project" value="UniProtKB-KW"/>
</dbReference>
<accession>A0ABQ3BX70</accession>
<proteinExistence type="predicted"/>
<keyword evidence="1" id="KW-0489">Methyltransferase</keyword>
<name>A0ABQ3BX70_9FLAO</name>